<keyword evidence="7 10" id="KW-0472">Membrane</keyword>
<feature type="transmembrane region" description="Helical" evidence="10">
    <location>
        <begin position="355"/>
        <end position="373"/>
    </location>
</feature>
<evidence type="ECO:0000256" key="7">
    <source>
        <dbReference type="ARBA" id="ARBA00023136"/>
    </source>
</evidence>
<dbReference type="InterPro" id="IPR037245">
    <property type="entry name" value="FIP-RBD_C_sf"/>
</dbReference>
<proteinExistence type="predicted"/>
<dbReference type="AlphaFoldDB" id="A0A815A1X7"/>
<dbReference type="GO" id="GO:0030496">
    <property type="term" value="C:midbody"/>
    <property type="evidence" value="ECO:0007669"/>
    <property type="project" value="UniProtKB-SubCell"/>
</dbReference>
<feature type="coiled-coil region" evidence="8">
    <location>
        <begin position="684"/>
        <end position="739"/>
    </location>
</feature>
<keyword evidence="6 8" id="KW-0175">Coiled coil</keyword>
<dbReference type="Pfam" id="PF09457">
    <property type="entry name" value="RBD-FIP"/>
    <property type="match status" value="1"/>
</dbReference>
<dbReference type="PROSITE" id="PS51511">
    <property type="entry name" value="FIP_RBD"/>
    <property type="match status" value="1"/>
</dbReference>
<feature type="transmembrane region" description="Helical" evidence="10">
    <location>
        <begin position="380"/>
        <end position="398"/>
    </location>
</feature>
<evidence type="ECO:0000256" key="5">
    <source>
        <dbReference type="ARBA" id="ARBA00022753"/>
    </source>
</evidence>
<dbReference type="InterPro" id="IPR011992">
    <property type="entry name" value="EF-hand-dom_pair"/>
</dbReference>
<dbReference type="CDD" id="cd03386">
    <property type="entry name" value="PAP2_Aur1_like"/>
    <property type="match status" value="1"/>
</dbReference>
<evidence type="ECO:0000256" key="1">
    <source>
        <dbReference type="ARBA" id="ARBA00004214"/>
    </source>
</evidence>
<feature type="region of interest" description="Disordered" evidence="9">
    <location>
        <begin position="583"/>
        <end position="664"/>
    </location>
</feature>
<evidence type="ECO:0000313" key="13">
    <source>
        <dbReference type="Proteomes" id="UP000663852"/>
    </source>
</evidence>
<feature type="transmembrane region" description="Helical" evidence="10">
    <location>
        <begin position="257"/>
        <end position="277"/>
    </location>
</feature>
<dbReference type="GO" id="GO:0030139">
    <property type="term" value="C:endocytic vesicle"/>
    <property type="evidence" value="ECO:0007669"/>
    <property type="project" value="TreeGrafter"/>
</dbReference>
<dbReference type="PANTHER" id="PTHR15726:SF7">
    <property type="entry name" value="NUCLEAR FALLOUT, ISOFORM J"/>
    <property type="match status" value="1"/>
</dbReference>
<keyword evidence="10" id="KW-1133">Transmembrane helix</keyword>
<evidence type="ECO:0000256" key="10">
    <source>
        <dbReference type="SAM" id="Phobius"/>
    </source>
</evidence>
<dbReference type="Pfam" id="PF14378">
    <property type="entry name" value="PAP2_3"/>
    <property type="match status" value="1"/>
</dbReference>
<dbReference type="EMBL" id="CAJNOJ010000179">
    <property type="protein sequence ID" value="CAF1250043.1"/>
    <property type="molecule type" value="Genomic_DNA"/>
</dbReference>
<evidence type="ECO:0000313" key="12">
    <source>
        <dbReference type="EMBL" id="CAF1250043.1"/>
    </source>
</evidence>
<comment type="caution">
    <text evidence="12">The sequence shown here is derived from an EMBL/GenBank/DDBJ whole genome shotgun (WGS) entry which is preliminary data.</text>
</comment>
<feature type="compositionally biased region" description="Polar residues" evidence="9">
    <location>
        <begin position="997"/>
        <end position="1020"/>
    </location>
</feature>
<dbReference type="GO" id="GO:0055038">
    <property type="term" value="C:recycling endosome membrane"/>
    <property type="evidence" value="ECO:0007669"/>
    <property type="project" value="UniProtKB-SubCell"/>
</dbReference>
<keyword evidence="5" id="KW-0967">Endosome</keyword>
<dbReference type="Proteomes" id="UP000663852">
    <property type="component" value="Unassembled WGS sequence"/>
</dbReference>
<keyword evidence="10" id="KW-0812">Transmembrane</keyword>
<evidence type="ECO:0000256" key="9">
    <source>
        <dbReference type="SAM" id="MobiDB-lite"/>
    </source>
</evidence>
<protein>
    <recommendedName>
        <fullName evidence="11">FIP-RBD domain-containing protein</fullName>
    </recommendedName>
</protein>
<feature type="transmembrane region" description="Helical" evidence="10">
    <location>
        <begin position="191"/>
        <end position="208"/>
    </location>
</feature>
<evidence type="ECO:0000256" key="4">
    <source>
        <dbReference type="ARBA" id="ARBA00022448"/>
    </source>
</evidence>
<feature type="compositionally biased region" description="Polar residues" evidence="9">
    <location>
        <begin position="102"/>
        <end position="120"/>
    </location>
</feature>
<feature type="region of interest" description="Disordered" evidence="9">
    <location>
        <begin position="102"/>
        <end position="136"/>
    </location>
</feature>
<evidence type="ECO:0000256" key="3">
    <source>
        <dbReference type="ARBA" id="ARBA00004654"/>
    </source>
</evidence>
<name>A0A815A1X7_ADIRI</name>
<dbReference type="Gene3D" id="1.10.238.10">
    <property type="entry name" value="EF-hand"/>
    <property type="match status" value="1"/>
</dbReference>
<evidence type="ECO:0000256" key="2">
    <source>
        <dbReference type="ARBA" id="ARBA00004626"/>
    </source>
</evidence>
<feature type="domain" description="FIP-RBD" evidence="11">
    <location>
        <begin position="908"/>
        <end position="970"/>
    </location>
</feature>
<dbReference type="GO" id="GO:0032456">
    <property type="term" value="P:endocytic recycling"/>
    <property type="evidence" value="ECO:0007669"/>
    <property type="project" value="TreeGrafter"/>
</dbReference>
<dbReference type="Gene3D" id="1.20.144.10">
    <property type="entry name" value="Phosphatidic acid phosphatase type 2/haloperoxidase"/>
    <property type="match status" value="1"/>
</dbReference>
<dbReference type="PANTHER" id="PTHR15726">
    <property type="entry name" value="RAB11-FAMILY INTERACTING PROTEIN"/>
    <property type="match status" value="1"/>
</dbReference>
<dbReference type="GO" id="GO:0032465">
    <property type="term" value="P:regulation of cytokinesis"/>
    <property type="evidence" value="ECO:0007669"/>
    <property type="project" value="TreeGrafter"/>
</dbReference>
<feature type="compositionally biased region" description="Low complexity" evidence="9">
    <location>
        <begin position="595"/>
        <end position="607"/>
    </location>
</feature>
<gene>
    <name evidence="12" type="ORF">EDS130_LOCUS27924</name>
</gene>
<accession>A0A815A1X7</accession>
<dbReference type="Gene3D" id="1.20.5.2440">
    <property type="match status" value="1"/>
</dbReference>
<sequence length="1026" mass="117281">MHSHGLFLLGKQLGFQTIFGKDSIEDETLIKMDTIPNGHVTHTNELNPSSSVLSTFLSNFTFITRPRSLSQSRTWKSYQRKQRNGLIKHSEKNTLYHQLSIETTNDENNNQTKTDSNANSVLIDLPPRTSSESSDDTDKSIFTLEHFLWILTVTLCYFTWFIFIAGISFIHVLLYLILISLYVLSDRTRRFALAILIYLTYLLLYDALHLVPNYTISKVHILDVYLIEKKLFGIYHDGHLMTLNEYFRLKHIPFFDVLSGICYLNWIPIPITYSLYLYRYKSKRDYIDFAFTFLLTNILGFIIYYIVPAAPPWYVALYGFDMNMKAPGSPAGFIHFDQIIGVKIFSSMYSKNANVFAAIPSLHAAYPVITVLYGSLSKKLWLHIGFVIFTLGVWFSAVYSGHHYVIDVLAGGTCALTAFLLYRLLSRQPMINRLLVAYNVSFIYQTMDIDLKQVFSILDENDEGQIQLRRFVDVANNYYSDAEQLNRITKALDPSNTGLINFEQFCDGIAQISSLQGLTLKEVASDLTRRSRENSLVEDSDRRSLKTNNGFDFSSLSSWPNLLQEENQDGSTTTFNEYDVESDEAFHPPNHKSHTSSTRTPNSTTNTKKPHHNNRNSNRNSQSLSPRLDSPFYGDDEEFTGVAEPTSSVYSPETVYPRAPSQRVAQNLKRNSYLQPVTPLEQPEQQLQETVDELQKTVETLTEQKEKTTERLAKIQSENTDLKSRLLALEDRFHDLEGQHTRTTRSEQQKYAEFITQKDRSFLQEKEILQSRINAIEAELKQTNHINGQMKKDVNILKDKLEDVDVQLQESQVRCNHLSEDNEKLLEQLRLQREELEAEKLTNAQLAEQLTSRKTTGRSLTGTESVLKSSELRIQELDAQVQSLKLENQKLKNENEELRERAVASGIDEGRRLMANPDSLSYAAELEVLSKDELMSKLRDQYSINDRLREYIERMLTVIIENNPQLLEVTTSSGVSIGSMSMSSLTSPNPRPVLPVVTSSKPSLQPTESVQSDTSSTTIKEPTDNS</sequence>
<organism evidence="12 13">
    <name type="scientific">Adineta ricciae</name>
    <name type="common">Rotifer</name>
    <dbReference type="NCBI Taxonomy" id="249248"/>
    <lineage>
        <taxon>Eukaryota</taxon>
        <taxon>Metazoa</taxon>
        <taxon>Spiralia</taxon>
        <taxon>Gnathifera</taxon>
        <taxon>Rotifera</taxon>
        <taxon>Eurotatoria</taxon>
        <taxon>Bdelloidea</taxon>
        <taxon>Adinetida</taxon>
        <taxon>Adinetidae</taxon>
        <taxon>Adineta</taxon>
    </lineage>
</organism>
<evidence type="ECO:0000259" key="11">
    <source>
        <dbReference type="PROSITE" id="PS51511"/>
    </source>
</evidence>
<dbReference type="GO" id="GO:0032154">
    <property type="term" value="C:cleavage furrow"/>
    <property type="evidence" value="ECO:0007669"/>
    <property type="project" value="UniProtKB-SubCell"/>
</dbReference>
<comment type="subcellular location">
    <subcellularLocation>
        <location evidence="2">Cleavage furrow</location>
    </subcellularLocation>
    <subcellularLocation>
        <location evidence="1">Midbody</location>
    </subcellularLocation>
    <subcellularLocation>
        <location evidence="3">Recycling endosome membrane</location>
        <topology evidence="3">Peripheral membrane protein</topology>
    </subcellularLocation>
</comment>
<dbReference type="SUPFAM" id="SSF47473">
    <property type="entry name" value="EF-hand"/>
    <property type="match status" value="1"/>
</dbReference>
<dbReference type="SUPFAM" id="SSF144270">
    <property type="entry name" value="Eferin C-derminal domain-like"/>
    <property type="match status" value="1"/>
</dbReference>
<dbReference type="InterPro" id="IPR057316">
    <property type="entry name" value="Rab11-FIP3/4_dom"/>
</dbReference>
<dbReference type="Pfam" id="PF25450">
    <property type="entry name" value="Rab11-FIP3"/>
    <property type="match status" value="1"/>
</dbReference>
<dbReference type="InterPro" id="IPR019018">
    <property type="entry name" value="Rab-bd_FIP-RBD"/>
</dbReference>
<keyword evidence="4" id="KW-0813">Transport</keyword>
<feature type="coiled-coil region" evidence="8">
    <location>
        <begin position="766"/>
        <end position="908"/>
    </location>
</feature>
<feature type="transmembrane region" description="Helical" evidence="10">
    <location>
        <begin position="157"/>
        <end position="184"/>
    </location>
</feature>
<dbReference type="InterPro" id="IPR026841">
    <property type="entry name" value="Aur1/Ipt1"/>
</dbReference>
<feature type="transmembrane region" description="Helical" evidence="10">
    <location>
        <begin position="289"/>
        <end position="307"/>
    </location>
</feature>
<reference evidence="12" key="1">
    <citation type="submission" date="2021-02" db="EMBL/GenBank/DDBJ databases">
        <authorList>
            <person name="Nowell W R."/>
        </authorList>
    </citation>
    <scope>NUCLEOTIDE SEQUENCE</scope>
</reference>
<feature type="compositionally biased region" description="Low complexity" evidence="9">
    <location>
        <begin position="978"/>
        <end position="987"/>
    </location>
</feature>
<evidence type="ECO:0000256" key="8">
    <source>
        <dbReference type="SAM" id="Coils"/>
    </source>
</evidence>
<feature type="region of interest" description="Disordered" evidence="9">
    <location>
        <begin position="978"/>
        <end position="1026"/>
    </location>
</feature>
<evidence type="ECO:0000256" key="6">
    <source>
        <dbReference type="ARBA" id="ARBA00023054"/>
    </source>
</evidence>
<dbReference type="InterPro" id="IPR051977">
    <property type="entry name" value="Rab11-interacting_regulator"/>
</dbReference>